<accession>A0A8H3I7R7</accession>
<proteinExistence type="predicted"/>
<evidence type="ECO:0000256" key="1">
    <source>
        <dbReference type="SAM" id="MobiDB-lite"/>
    </source>
</evidence>
<sequence>MQAEHHTLSESELPPPSPSSPFSPSSPPSSSPLQQLQDLASRPTSTDSERRSYRSEDAMDQPRTVSREGSVLRHPTPDLQSIQGAYVGNIERLEQSAERLSLSSDIGEELRKMRIEQRKASSRRSSILDAHSEEREADVPLHRQFSYEYASHASNSIVGTNNVARNAGFSPAAYFASPRSSVRSGSWSHQNSIKERSLSYGPRLEQVSEPEQEGKPFNSPLSNRLIPLAPQPESSTKALREISDEQFNVNDVEIPHIQPGEPEMTDKEQQPRASSDTYRQAAALFTDFDGVHITPRSDGPLDLLDLDETTSRRVSSQPIPIRPVSYMQPTPGQNMVYYPAPVPMMLNLPQRLSKLPAAPHRDKRRSELLDNLPTEARKSAVWLPDVLESANGDAPPEPGDSAMHVKEQKHRTMAEMPPQLRATMFFDYPSTRQDIEVKANSAVATLDSILDASAFAPVSAFIDHPIAGRVGAEVYGKAPVRPRATVVPAQVRDPGQRRSTSNLLTKRNSSSNLLENTKKRNSSLMSLGGHFGKRRSSAQQFEDAQEYHEADAADLHGEDAPLQRSHEEPDGLADEETDFHDAREEMLEGEDQAGEPEEVEEYNGAPTTLLAELQLRKLQQKQRGRTAATAFPNGMHSTLLQLDAVAQVQKQSRRQKHTTLAWEDPEAHHLGAENQDDEDVPLGVLFPGHKMDADDKSRLFDEDRPLGLIARRDMEDNEPLSHRRARLRGEHAVPQIPDPDKRNSMYTLDLPNFSEDKPQPKNDDEDETLAQRIRRLKATNIPTQPRSGDFANEVLSQFGGLSPPEPQSKDEASAPHTATKTPGPDETLGQRRKRLQREANKSRNVSGESNGSAARPTINTRHSMATILSAHPAAGASTTAFNEIKFAPAPKTRNTPWAMNQTRKASMGPMRGLPMASGLGTSNGDYANGTSAAPEVNGFPNPIMQQQPVEAVNPRQNDMIDRWRQSVTH</sequence>
<name>A0A8H3I7R7_9LECA</name>
<dbReference type="EMBL" id="CAJPDR010000026">
    <property type="protein sequence ID" value="CAF9908123.1"/>
    <property type="molecule type" value="Genomic_DNA"/>
</dbReference>
<keyword evidence="3" id="KW-1185">Reference proteome</keyword>
<feature type="region of interest" description="Disordered" evidence="1">
    <location>
        <begin position="490"/>
        <end position="549"/>
    </location>
</feature>
<evidence type="ECO:0000313" key="3">
    <source>
        <dbReference type="Proteomes" id="UP000664203"/>
    </source>
</evidence>
<dbReference type="AlphaFoldDB" id="A0A8H3I7R7"/>
<reference evidence="2" key="1">
    <citation type="submission" date="2021-03" db="EMBL/GenBank/DDBJ databases">
        <authorList>
            <person name="Tagirdzhanova G."/>
        </authorList>
    </citation>
    <scope>NUCLEOTIDE SEQUENCE</scope>
</reference>
<feature type="compositionally biased region" description="Basic and acidic residues" evidence="1">
    <location>
        <begin position="47"/>
        <end position="57"/>
    </location>
</feature>
<feature type="region of interest" description="Disordered" evidence="1">
    <location>
        <begin position="650"/>
        <end position="679"/>
    </location>
</feature>
<dbReference type="OrthoDB" id="5288142at2759"/>
<comment type="caution">
    <text evidence="2">The sequence shown here is derived from an EMBL/GenBank/DDBJ whole genome shotgun (WGS) entry which is preliminary data.</text>
</comment>
<feature type="region of interest" description="Disordered" evidence="1">
    <location>
        <begin position="1"/>
        <end position="80"/>
    </location>
</feature>
<feature type="compositionally biased region" description="Polar residues" evidence="1">
    <location>
        <begin position="842"/>
        <end position="858"/>
    </location>
</feature>
<dbReference type="Proteomes" id="UP000664203">
    <property type="component" value="Unassembled WGS sequence"/>
</dbReference>
<gene>
    <name evidence="2" type="ORF">ALECFALPRED_004227</name>
</gene>
<feature type="compositionally biased region" description="Pro residues" evidence="1">
    <location>
        <begin position="13"/>
        <end position="30"/>
    </location>
</feature>
<evidence type="ECO:0000313" key="2">
    <source>
        <dbReference type="EMBL" id="CAF9908123.1"/>
    </source>
</evidence>
<organism evidence="2 3">
    <name type="scientific">Alectoria fallacina</name>
    <dbReference type="NCBI Taxonomy" id="1903189"/>
    <lineage>
        <taxon>Eukaryota</taxon>
        <taxon>Fungi</taxon>
        <taxon>Dikarya</taxon>
        <taxon>Ascomycota</taxon>
        <taxon>Pezizomycotina</taxon>
        <taxon>Lecanoromycetes</taxon>
        <taxon>OSLEUM clade</taxon>
        <taxon>Lecanoromycetidae</taxon>
        <taxon>Lecanorales</taxon>
        <taxon>Lecanorineae</taxon>
        <taxon>Parmeliaceae</taxon>
        <taxon>Alectoria</taxon>
    </lineage>
</organism>
<feature type="region of interest" description="Disordered" evidence="1">
    <location>
        <begin position="710"/>
        <end position="858"/>
    </location>
</feature>
<feature type="region of interest" description="Disordered" evidence="1">
    <location>
        <begin position="180"/>
        <end position="228"/>
    </location>
</feature>
<feature type="compositionally biased region" description="Polar residues" evidence="1">
    <location>
        <begin position="33"/>
        <end position="46"/>
    </location>
</feature>
<protein>
    <submittedName>
        <fullName evidence="2">Uncharacterized protein</fullName>
    </submittedName>
</protein>
<feature type="compositionally biased region" description="Polar residues" evidence="1">
    <location>
        <begin position="497"/>
        <end position="515"/>
    </location>
</feature>